<keyword evidence="1" id="KW-0812">Transmembrane</keyword>
<keyword evidence="3" id="KW-1185">Reference proteome</keyword>
<gene>
    <name evidence="2" type="ORF">ACFPET_00420</name>
</gene>
<proteinExistence type="predicted"/>
<comment type="caution">
    <text evidence="2">The sequence shown here is derived from an EMBL/GenBank/DDBJ whole genome shotgun (WGS) entry which is preliminary data.</text>
</comment>
<sequence length="133" mass="13999">MSASRIPARERAVRIGGVVVAVAAAALLALVEIFLVPLRAGATQIPAAAVLAFAGNWLLAELIVWWTRNPWSLVLTTGLWFTLSVGATMPTAAGSVLVLATLNGYLFLLAGTAGAVVAIFKHLRPAKLLKEKR</sequence>
<keyword evidence="1" id="KW-0472">Membrane</keyword>
<protein>
    <submittedName>
        <fullName evidence="2">Uncharacterized protein</fullName>
    </submittedName>
</protein>
<evidence type="ECO:0000313" key="2">
    <source>
        <dbReference type="EMBL" id="MFC4333663.1"/>
    </source>
</evidence>
<name>A0ABV8TTA0_9ACTN</name>
<dbReference type="RefSeq" id="WP_380617400.1">
    <property type="nucleotide sequence ID" value="NZ_JBHSDK010000001.1"/>
</dbReference>
<dbReference type="Proteomes" id="UP001595823">
    <property type="component" value="Unassembled WGS sequence"/>
</dbReference>
<feature type="transmembrane region" description="Helical" evidence="1">
    <location>
        <begin position="78"/>
        <end position="99"/>
    </location>
</feature>
<feature type="transmembrane region" description="Helical" evidence="1">
    <location>
        <begin position="105"/>
        <end position="123"/>
    </location>
</feature>
<keyword evidence="1" id="KW-1133">Transmembrane helix</keyword>
<accession>A0ABV8TTA0</accession>
<reference evidence="3" key="1">
    <citation type="journal article" date="2019" name="Int. J. Syst. Evol. Microbiol.">
        <title>The Global Catalogue of Microorganisms (GCM) 10K type strain sequencing project: providing services to taxonomists for standard genome sequencing and annotation.</title>
        <authorList>
            <consortium name="The Broad Institute Genomics Platform"/>
            <consortium name="The Broad Institute Genome Sequencing Center for Infectious Disease"/>
            <person name="Wu L."/>
            <person name="Ma J."/>
        </authorList>
    </citation>
    <scope>NUCLEOTIDE SEQUENCE [LARGE SCALE GENOMIC DNA]</scope>
    <source>
        <strain evidence="3">IBRC-M 10908</strain>
    </source>
</reference>
<dbReference type="EMBL" id="JBHSDK010000001">
    <property type="protein sequence ID" value="MFC4333663.1"/>
    <property type="molecule type" value="Genomic_DNA"/>
</dbReference>
<feature type="transmembrane region" description="Helical" evidence="1">
    <location>
        <begin position="47"/>
        <end position="66"/>
    </location>
</feature>
<organism evidence="2 3">
    <name type="scientific">Salininema proteolyticum</name>
    <dbReference type="NCBI Taxonomy" id="1607685"/>
    <lineage>
        <taxon>Bacteria</taxon>
        <taxon>Bacillati</taxon>
        <taxon>Actinomycetota</taxon>
        <taxon>Actinomycetes</taxon>
        <taxon>Glycomycetales</taxon>
        <taxon>Glycomycetaceae</taxon>
        <taxon>Salininema</taxon>
    </lineage>
</organism>
<evidence type="ECO:0000256" key="1">
    <source>
        <dbReference type="SAM" id="Phobius"/>
    </source>
</evidence>
<evidence type="ECO:0000313" key="3">
    <source>
        <dbReference type="Proteomes" id="UP001595823"/>
    </source>
</evidence>
<feature type="transmembrane region" description="Helical" evidence="1">
    <location>
        <begin position="12"/>
        <end position="35"/>
    </location>
</feature>